<dbReference type="PROSITE" id="PS00211">
    <property type="entry name" value="ABC_TRANSPORTER_1"/>
    <property type="match status" value="2"/>
</dbReference>
<dbReference type="Pfam" id="PF08352">
    <property type="entry name" value="oligo_HPY"/>
    <property type="match status" value="2"/>
</dbReference>
<keyword evidence="3" id="KW-0813">Transport</keyword>
<dbReference type="InterPro" id="IPR027417">
    <property type="entry name" value="P-loop_NTPase"/>
</dbReference>
<evidence type="ECO:0000256" key="3">
    <source>
        <dbReference type="ARBA" id="ARBA00022448"/>
    </source>
</evidence>
<dbReference type="Gene3D" id="3.40.50.300">
    <property type="entry name" value="P-loop containing nucleotide triphosphate hydrolases"/>
    <property type="match status" value="2"/>
</dbReference>
<dbReference type="RefSeq" id="WP_176532059.1">
    <property type="nucleotide sequence ID" value="NZ_CP088022.1"/>
</dbReference>
<gene>
    <name evidence="8" type="ORF">HU230_22970</name>
</gene>
<dbReference type="GO" id="GO:0055085">
    <property type="term" value="P:transmembrane transport"/>
    <property type="evidence" value="ECO:0007669"/>
    <property type="project" value="UniProtKB-ARBA"/>
</dbReference>
<keyword evidence="5 8" id="KW-0067">ATP-binding</keyword>
<feature type="domain" description="ABC transporter" evidence="7">
    <location>
        <begin position="286"/>
        <end position="530"/>
    </location>
</feature>
<dbReference type="SUPFAM" id="SSF52540">
    <property type="entry name" value="P-loop containing nucleoside triphosphate hydrolases"/>
    <property type="match status" value="2"/>
</dbReference>
<protein>
    <submittedName>
        <fullName evidence="8">ABC transporter ATP-binding protein</fullName>
    </submittedName>
</protein>
<evidence type="ECO:0000256" key="2">
    <source>
        <dbReference type="ARBA" id="ARBA00005417"/>
    </source>
</evidence>
<evidence type="ECO:0000259" key="7">
    <source>
        <dbReference type="PROSITE" id="PS50893"/>
    </source>
</evidence>
<dbReference type="InterPro" id="IPR017871">
    <property type="entry name" value="ABC_transporter-like_CS"/>
</dbReference>
<comment type="caution">
    <text evidence="8">The sequence shown here is derived from an EMBL/GenBank/DDBJ whole genome shotgun (WGS) entry which is preliminary data.</text>
</comment>
<dbReference type="PANTHER" id="PTHR43776:SF8">
    <property type="entry name" value="ABC TRANSPORTER, ATP-BINDING PROTEIN"/>
    <property type="match status" value="1"/>
</dbReference>
<dbReference type="InterPro" id="IPR003439">
    <property type="entry name" value="ABC_transporter-like_ATP-bd"/>
</dbReference>
<dbReference type="PANTHER" id="PTHR43776">
    <property type="entry name" value="TRANSPORT ATP-BINDING PROTEIN"/>
    <property type="match status" value="1"/>
</dbReference>
<sequence length="613" mass="67495">MTRPLLALTNVTVAAGRAATAKPVLDGVSLSLAPREIVGVVGASGSGKTVLSKAVVNWLEPPLTVRAGEVLFEGRDIYALRGADMRILRQRISYVGANPMGALDPTLPVGAQIVEKMRAVVPGTSRRTAERRIIELLDAVRIPSARNRFHDYPAQFSGGMMQRALIVDALVTNPALLVADNVTQPLDVTVAAQVIRLMKELTTTFDTAVLFVSSSLPVAREACSRILVMDEGRIVEEQSTDDLVERPVYPYTRELIRQTPKIWGETVSTSRHDDQREVVLSLRDASQIYRVRKKTGFGGVNLVRAVRNVAFDIRRGDSFAIVGESGCGKSTLMRLLCRLELPSSGQILCAGRDIATLKGRSLLEFRGKLQMVLQDPFGSLPPRTAVGKMLEGPLRTHGWRDEARIRERVLKVMGEVGLPTELYEQLPLGLSAGQRQRINVARALVLEPEILIMDETLSALDQAEQFKLLDLFEKLQKEYDLTYIFISHDLAMVRKACNRVAVMYLGEVFELADNERLFFDPGHPYTKALLSAMPTLEPRRYRPEECLLEGEPPSPLDIPAGCSFRSRCPQAVDKCSRLQPSLTVRERQDFAACHLVLPPTASGGIGGVGTTVP</sequence>
<feature type="domain" description="ABC transporter" evidence="7">
    <location>
        <begin position="6"/>
        <end position="256"/>
    </location>
</feature>
<dbReference type="EMBL" id="JABWSX010000001">
    <property type="protein sequence ID" value="NVL08568.1"/>
    <property type="molecule type" value="Genomic_DNA"/>
</dbReference>
<comment type="similarity">
    <text evidence="2">Belongs to the ABC transporter superfamily.</text>
</comment>
<evidence type="ECO:0000313" key="8">
    <source>
        <dbReference type="EMBL" id="NVL08568.1"/>
    </source>
</evidence>
<organism evidence="8">
    <name type="scientific">Bradyrhizobium quebecense</name>
    <dbReference type="NCBI Taxonomy" id="2748629"/>
    <lineage>
        <taxon>Bacteria</taxon>
        <taxon>Pseudomonadati</taxon>
        <taxon>Pseudomonadota</taxon>
        <taxon>Alphaproteobacteria</taxon>
        <taxon>Hyphomicrobiales</taxon>
        <taxon>Nitrobacteraceae</taxon>
        <taxon>Bradyrhizobium</taxon>
    </lineage>
</organism>
<dbReference type="SMART" id="SM00382">
    <property type="entry name" value="AAA"/>
    <property type="match status" value="2"/>
</dbReference>
<comment type="subcellular location">
    <subcellularLocation>
        <location evidence="1">Cell inner membrane</location>
        <topology evidence="1">Peripheral membrane protein</topology>
    </subcellularLocation>
</comment>
<dbReference type="InterPro" id="IPR003593">
    <property type="entry name" value="AAA+_ATPase"/>
</dbReference>
<dbReference type="NCBIfam" id="TIGR01727">
    <property type="entry name" value="oligo_HPY"/>
    <property type="match status" value="1"/>
</dbReference>
<evidence type="ECO:0000256" key="6">
    <source>
        <dbReference type="ARBA" id="ARBA00024722"/>
    </source>
</evidence>
<keyword evidence="4" id="KW-0547">Nucleotide-binding</keyword>
<dbReference type="GO" id="GO:0015833">
    <property type="term" value="P:peptide transport"/>
    <property type="evidence" value="ECO:0007669"/>
    <property type="project" value="InterPro"/>
</dbReference>
<dbReference type="Pfam" id="PF00005">
    <property type="entry name" value="ABC_tran"/>
    <property type="match status" value="2"/>
</dbReference>
<proteinExistence type="inferred from homology"/>
<dbReference type="PROSITE" id="PS50893">
    <property type="entry name" value="ABC_TRANSPORTER_2"/>
    <property type="match status" value="2"/>
</dbReference>
<dbReference type="NCBIfam" id="NF007739">
    <property type="entry name" value="PRK10419.1"/>
    <property type="match status" value="2"/>
</dbReference>
<dbReference type="InterPro" id="IPR050319">
    <property type="entry name" value="ABC_transp_ATP-bind"/>
</dbReference>
<dbReference type="NCBIfam" id="NF008453">
    <property type="entry name" value="PRK11308.1"/>
    <property type="match status" value="2"/>
</dbReference>
<reference evidence="8" key="1">
    <citation type="submission" date="2020-06" db="EMBL/GenBank/DDBJ databases">
        <title>Whole Genome Sequence of Bradyrhizobium sp. Strain 66S1MB.</title>
        <authorList>
            <person name="Bromfield E."/>
            <person name="Cloutier S."/>
        </authorList>
    </citation>
    <scope>NUCLEOTIDE SEQUENCE</scope>
    <source>
        <strain evidence="8">66S1MB</strain>
    </source>
</reference>
<evidence type="ECO:0000256" key="4">
    <source>
        <dbReference type="ARBA" id="ARBA00022741"/>
    </source>
</evidence>
<accession>A0A973WUR5</accession>
<dbReference type="GO" id="GO:0005524">
    <property type="term" value="F:ATP binding"/>
    <property type="evidence" value="ECO:0007669"/>
    <property type="project" value="UniProtKB-KW"/>
</dbReference>
<name>A0A973WUR5_9BRAD</name>
<evidence type="ECO:0000256" key="5">
    <source>
        <dbReference type="ARBA" id="ARBA00022840"/>
    </source>
</evidence>
<dbReference type="CDD" id="cd03257">
    <property type="entry name" value="ABC_NikE_OppD_transporters"/>
    <property type="match status" value="2"/>
</dbReference>
<dbReference type="GO" id="GO:0005886">
    <property type="term" value="C:plasma membrane"/>
    <property type="evidence" value="ECO:0007669"/>
    <property type="project" value="UniProtKB-SubCell"/>
</dbReference>
<comment type="function">
    <text evidence="6">Involved in beta-(1--&gt;2)glucan export. Transmembrane domains (TMD) form a pore in the inner membrane and the ATP-binding domain (NBD) is responsible for energy generation.</text>
</comment>
<evidence type="ECO:0000256" key="1">
    <source>
        <dbReference type="ARBA" id="ARBA00004417"/>
    </source>
</evidence>
<dbReference type="InterPro" id="IPR013563">
    <property type="entry name" value="Oligopep_ABC_C"/>
</dbReference>
<dbReference type="AlphaFoldDB" id="A0A973WUR5"/>
<dbReference type="GO" id="GO:0016887">
    <property type="term" value="F:ATP hydrolysis activity"/>
    <property type="evidence" value="ECO:0007669"/>
    <property type="project" value="InterPro"/>
</dbReference>